<evidence type="ECO:0000256" key="8">
    <source>
        <dbReference type="ARBA" id="ARBA00022777"/>
    </source>
</evidence>
<proteinExistence type="predicted"/>
<gene>
    <name evidence="15" type="ORF">AWU65_24145</name>
</gene>
<dbReference type="Gene3D" id="6.10.340.10">
    <property type="match status" value="1"/>
</dbReference>
<comment type="catalytic activity">
    <reaction evidence="1">
        <text>ATP + protein L-histidine = ADP + protein N-phospho-L-histidine.</text>
        <dbReference type="EC" id="2.7.13.3"/>
    </reaction>
</comment>
<evidence type="ECO:0000256" key="4">
    <source>
        <dbReference type="ARBA" id="ARBA00022475"/>
    </source>
</evidence>
<dbReference type="SMART" id="SM00388">
    <property type="entry name" value="HisKA"/>
    <property type="match status" value="1"/>
</dbReference>
<evidence type="ECO:0000256" key="6">
    <source>
        <dbReference type="ARBA" id="ARBA00022679"/>
    </source>
</evidence>
<feature type="transmembrane region" description="Helical" evidence="12">
    <location>
        <begin position="86"/>
        <end position="104"/>
    </location>
</feature>
<keyword evidence="6" id="KW-0808">Transferase</keyword>
<keyword evidence="12" id="KW-1133">Transmembrane helix</keyword>
<organism evidence="15 16">
    <name type="scientific">Paenibacillus glucanolyticus</name>
    <dbReference type="NCBI Taxonomy" id="59843"/>
    <lineage>
        <taxon>Bacteria</taxon>
        <taxon>Bacillati</taxon>
        <taxon>Bacillota</taxon>
        <taxon>Bacilli</taxon>
        <taxon>Bacillales</taxon>
        <taxon>Paenibacillaceae</taxon>
        <taxon>Paenibacillus</taxon>
    </lineage>
</organism>
<evidence type="ECO:0000259" key="14">
    <source>
        <dbReference type="PROSITE" id="PS50885"/>
    </source>
</evidence>
<keyword evidence="16" id="KW-1185">Reference proteome</keyword>
<dbReference type="InterPro" id="IPR050351">
    <property type="entry name" value="BphY/WalK/GraS-like"/>
</dbReference>
<dbReference type="Gene3D" id="3.30.565.10">
    <property type="entry name" value="Histidine kinase-like ATPase, C-terminal domain"/>
    <property type="match status" value="1"/>
</dbReference>
<dbReference type="SUPFAM" id="SSF55874">
    <property type="entry name" value="ATPase domain of HSP90 chaperone/DNA topoisomerase II/histidine kinase"/>
    <property type="match status" value="1"/>
</dbReference>
<evidence type="ECO:0000256" key="5">
    <source>
        <dbReference type="ARBA" id="ARBA00022553"/>
    </source>
</evidence>
<dbReference type="FunFam" id="3.30.565.10:FF:000006">
    <property type="entry name" value="Sensor histidine kinase WalK"/>
    <property type="match status" value="1"/>
</dbReference>
<dbReference type="PANTHER" id="PTHR45453:SF1">
    <property type="entry name" value="PHOSPHATE REGULON SENSOR PROTEIN PHOR"/>
    <property type="match status" value="1"/>
</dbReference>
<dbReference type="GO" id="GO:0016036">
    <property type="term" value="P:cellular response to phosphate starvation"/>
    <property type="evidence" value="ECO:0007669"/>
    <property type="project" value="TreeGrafter"/>
</dbReference>
<dbReference type="InterPro" id="IPR003660">
    <property type="entry name" value="HAMP_dom"/>
</dbReference>
<feature type="domain" description="Histidine kinase" evidence="13">
    <location>
        <begin position="165"/>
        <end position="378"/>
    </location>
</feature>
<dbReference type="Pfam" id="PF02518">
    <property type="entry name" value="HATPase_c"/>
    <property type="match status" value="1"/>
</dbReference>
<dbReference type="SUPFAM" id="SSF158472">
    <property type="entry name" value="HAMP domain-like"/>
    <property type="match status" value="1"/>
</dbReference>
<dbReference type="PROSITE" id="PS50109">
    <property type="entry name" value="HIS_KIN"/>
    <property type="match status" value="1"/>
</dbReference>
<comment type="caution">
    <text evidence="15">The sequence shown here is derived from an EMBL/GenBank/DDBJ whole genome shotgun (WGS) entry which is preliminary data.</text>
</comment>
<evidence type="ECO:0000313" key="15">
    <source>
        <dbReference type="EMBL" id="KZS48806.1"/>
    </source>
</evidence>
<dbReference type="InterPro" id="IPR005467">
    <property type="entry name" value="His_kinase_dom"/>
</dbReference>
<dbReference type="GO" id="GO:0005524">
    <property type="term" value="F:ATP binding"/>
    <property type="evidence" value="ECO:0007669"/>
    <property type="project" value="UniProtKB-KW"/>
</dbReference>
<evidence type="ECO:0000256" key="1">
    <source>
        <dbReference type="ARBA" id="ARBA00000085"/>
    </source>
</evidence>
<dbReference type="CDD" id="cd06225">
    <property type="entry name" value="HAMP"/>
    <property type="match status" value="1"/>
</dbReference>
<dbReference type="SMART" id="SM00387">
    <property type="entry name" value="HATPase_c"/>
    <property type="match status" value="1"/>
</dbReference>
<keyword evidence="4" id="KW-1003">Cell membrane</keyword>
<evidence type="ECO:0000256" key="9">
    <source>
        <dbReference type="ARBA" id="ARBA00022840"/>
    </source>
</evidence>
<comment type="subcellular location">
    <subcellularLocation>
        <location evidence="2">Cell membrane</location>
        <topology evidence="2">Multi-pass membrane protein</topology>
    </subcellularLocation>
</comment>
<dbReference type="EC" id="2.7.13.3" evidence="3"/>
<dbReference type="PROSITE" id="PS50885">
    <property type="entry name" value="HAMP"/>
    <property type="match status" value="1"/>
</dbReference>
<keyword evidence="11 12" id="KW-0472">Membrane</keyword>
<keyword evidence="9" id="KW-0067">ATP-binding</keyword>
<dbReference type="InterPro" id="IPR004358">
    <property type="entry name" value="Sig_transdc_His_kin-like_C"/>
</dbReference>
<evidence type="ECO:0000256" key="3">
    <source>
        <dbReference type="ARBA" id="ARBA00012438"/>
    </source>
</evidence>
<feature type="domain" description="HAMP" evidence="14">
    <location>
        <begin position="105"/>
        <end position="157"/>
    </location>
</feature>
<protein>
    <recommendedName>
        <fullName evidence="3">histidine kinase</fullName>
        <ecNumber evidence="3">2.7.13.3</ecNumber>
    </recommendedName>
</protein>
<dbReference type="SMART" id="SM00304">
    <property type="entry name" value="HAMP"/>
    <property type="match status" value="1"/>
</dbReference>
<accession>A0A163M7A4</accession>
<dbReference type="EMBL" id="LWMH01000001">
    <property type="protein sequence ID" value="KZS48806.1"/>
    <property type="molecule type" value="Genomic_DNA"/>
</dbReference>
<dbReference type="InterPro" id="IPR003594">
    <property type="entry name" value="HATPase_dom"/>
</dbReference>
<evidence type="ECO:0000256" key="2">
    <source>
        <dbReference type="ARBA" id="ARBA00004651"/>
    </source>
</evidence>
<dbReference type="Gene3D" id="1.10.287.130">
    <property type="match status" value="1"/>
</dbReference>
<keyword evidence="8 15" id="KW-0418">Kinase</keyword>
<reference evidence="15" key="1">
    <citation type="journal article" date="2016" name="Genome Announc.">
        <title>Draft genomes of two strains of Paenibacillus glucanolyticus with capability to degrade lignocellulose.</title>
        <authorList>
            <person name="Mathews S.L."/>
            <person name="Pawlak J."/>
            <person name="Grunden A.M."/>
        </authorList>
    </citation>
    <scope>NUCLEOTIDE SEQUENCE [LARGE SCALE GENOMIC DNA]</scope>
    <source>
        <strain evidence="15">SLM1</strain>
    </source>
</reference>
<dbReference type="AlphaFoldDB" id="A0A163M7A4"/>
<keyword evidence="5" id="KW-0597">Phosphoprotein</keyword>
<dbReference type="OrthoDB" id="9813151at2"/>
<dbReference type="Pfam" id="PF00512">
    <property type="entry name" value="HisKA"/>
    <property type="match status" value="1"/>
</dbReference>
<dbReference type="PRINTS" id="PR00344">
    <property type="entry name" value="BCTRLSENSOR"/>
</dbReference>
<evidence type="ECO:0000259" key="13">
    <source>
        <dbReference type="PROSITE" id="PS50109"/>
    </source>
</evidence>
<dbReference type="InterPro" id="IPR036890">
    <property type="entry name" value="HATPase_C_sf"/>
</dbReference>
<dbReference type="InterPro" id="IPR003661">
    <property type="entry name" value="HisK_dim/P_dom"/>
</dbReference>
<sequence>MLNKLSLQIKLTLLTGCIIILVTTCLTGISIGNFGYSFSIAPIPALSVTPVGGKDINGSLNEKAPSHDGRMAALEKAKQDFAARSIIWMMLIMIIGIGMVYFILGKALKPMTTLNTMIKGINEHNLSTKIIISSKDEVGSLAESFNIMLDRLNRSFENQKQFAANAAHELKTPLATIKAGIQVLKMDEAPSVNDYKENIDITEQSTERLIKVVDDLLNLNSTKNEHFAGEIALQEVIEDILNELSIFIDERNIAVSFENCEHTFIGNKSLIHRALYNLIENAVKYNGSGGRIQINSEMIETVILIHISDTGMGIADDELPNIFEPFYRVDKSRSREIAGSGLGLAIVKSIVEKHKGQVRVRSEQGVGTTFSLQFSSNDSDLG</sequence>
<dbReference type="CDD" id="cd00075">
    <property type="entry name" value="HATPase"/>
    <property type="match status" value="1"/>
</dbReference>
<dbReference type="GO" id="GO:0000155">
    <property type="term" value="F:phosphorelay sensor kinase activity"/>
    <property type="evidence" value="ECO:0007669"/>
    <property type="project" value="InterPro"/>
</dbReference>
<dbReference type="Proteomes" id="UP000076796">
    <property type="component" value="Unassembled WGS sequence"/>
</dbReference>
<dbReference type="GO" id="GO:0004721">
    <property type="term" value="F:phosphoprotein phosphatase activity"/>
    <property type="evidence" value="ECO:0007669"/>
    <property type="project" value="TreeGrafter"/>
</dbReference>
<evidence type="ECO:0000256" key="11">
    <source>
        <dbReference type="ARBA" id="ARBA00023136"/>
    </source>
</evidence>
<dbReference type="RefSeq" id="WP_063479576.1">
    <property type="nucleotide sequence ID" value="NZ_CP147845.1"/>
</dbReference>
<keyword evidence="12" id="KW-0812">Transmembrane</keyword>
<dbReference type="Pfam" id="PF00672">
    <property type="entry name" value="HAMP"/>
    <property type="match status" value="1"/>
</dbReference>
<dbReference type="CDD" id="cd00082">
    <property type="entry name" value="HisKA"/>
    <property type="match status" value="1"/>
</dbReference>
<feature type="transmembrane region" description="Helical" evidence="12">
    <location>
        <begin position="12"/>
        <end position="36"/>
    </location>
</feature>
<evidence type="ECO:0000256" key="12">
    <source>
        <dbReference type="SAM" id="Phobius"/>
    </source>
</evidence>
<dbReference type="GeneID" id="97555610"/>
<keyword evidence="7" id="KW-0547">Nucleotide-binding</keyword>
<evidence type="ECO:0000256" key="7">
    <source>
        <dbReference type="ARBA" id="ARBA00022741"/>
    </source>
</evidence>
<evidence type="ECO:0000313" key="16">
    <source>
        <dbReference type="Proteomes" id="UP000076796"/>
    </source>
</evidence>
<dbReference type="PANTHER" id="PTHR45453">
    <property type="entry name" value="PHOSPHATE REGULON SENSOR PROTEIN PHOR"/>
    <property type="match status" value="1"/>
</dbReference>
<name>A0A163M7A4_9BACL</name>
<dbReference type="GO" id="GO:0005886">
    <property type="term" value="C:plasma membrane"/>
    <property type="evidence" value="ECO:0007669"/>
    <property type="project" value="UniProtKB-SubCell"/>
</dbReference>
<dbReference type="InterPro" id="IPR036097">
    <property type="entry name" value="HisK_dim/P_sf"/>
</dbReference>
<dbReference type="SUPFAM" id="SSF47384">
    <property type="entry name" value="Homodimeric domain of signal transducing histidine kinase"/>
    <property type="match status" value="1"/>
</dbReference>
<evidence type="ECO:0000256" key="10">
    <source>
        <dbReference type="ARBA" id="ARBA00023012"/>
    </source>
</evidence>
<keyword evidence="10" id="KW-0902">Two-component regulatory system</keyword>